<dbReference type="Gene3D" id="3.30.465.10">
    <property type="match status" value="1"/>
</dbReference>
<keyword evidence="3" id="KW-0285">Flavoprotein</keyword>
<evidence type="ECO:0000256" key="2">
    <source>
        <dbReference type="ARBA" id="ARBA00005466"/>
    </source>
</evidence>
<keyword evidence="4" id="KW-0274">FAD</keyword>
<dbReference type="InterPro" id="IPR006094">
    <property type="entry name" value="Oxid_FAD_bind_N"/>
</dbReference>
<dbReference type="PROSITE" id="PS51387">
    <property type="entry name" value="FAD_PCMH"/>
    <property type="match status" value="1"/>
</dbReference>
<protein>
    <submittedName>
        <fullName evidence="7">UDP-N-acetylenolpyruvoylglucosamine reductase</fullName>
    </submittedName>
</protein>
<feature type="domain" description="FAD-binding PCMH-type" evidence="6">
    <location>
        <begin position="79"/>
        <end position="249"/>
    </location>
</feature>
<evidence type="ECO:0000313" key="8">
    <source>
        <dbReference type="Proteomes" id="UP001240236"/>
    </source>
</evidence>
<organism evidence="7 8">
    <name type="scientific">Catenuloplanes indicus</name>
    <dbReference type="NCBI Taxonomy" id="137267"/>
    <lineage>
        <taxon>Bacteria</taxon>
        <taxon>Bacillati</taxon>
        <taxon>Actinomycetota</taxon>
        <taxon>Actinomycetes</taxon>
        <taxon>Micromonosporales</taxon>
        <taxon>Micromonosporaceae</taxon>
        <taxon>Catenuloplanes</taxon>
    </lineage>
</organism>
<keyword evidence="5" id="KW-0560">Oxidoreductase</keyword>
<dbReference type="InterPro" id="IPR016166">
    <property type="entry name" value="FAD-bd_PCMH"/>
</dbReference>
<dbReference type="Gene3D" id="3.40.462.20">
    <property type="match status" value="1"/>
</dbReference>
<gene>
    <name evidence="7" type="ORF">J2S42_001708</name>
</gene>
<dbReference type="PANTHER" id="PTHR42973:SF39">
    <property type="entry name" value="FAD-BINDING PCMH-TYPE DOMAIN-CONTAINING PROTEIN"/>
    <property type="match status" value="1"/>
</dbReference>
<dbReference type="Pfam" id="PF01565">
    <property type="entry name" value="FAD_binding_4"/>
    <property type="match status" value="1"/>
</dbReference>
<dbReference type="Pfam" id="PF08031">
    <property type="entry name" value="BBE"/>
    <property type="match status" value="1"/>
</dbReference>
<evidence type="ECO:0000256" key="3">
    <source>
        <dbReference type="ARBA" id="ARBA00022630"/>
    </source>
</evidence>
<dbReference type="EMBL" id="JAUSUZ010000001">
    <property type="protein sequence ID" value="MDQ0365039.1"/>
    <property type="molecule type" value="Genomic_DNA"/>
</dbReference>
<accession>A0AAE3VXI2</accession>
<dbReference type="InterPro" id="IPR016169">
    <property type="entry name" value="FAD-bd_PCMH_sub2"/>
</dbReference>
<dbReference type="PANTHER" id="PTHR42973">
    <property type="entry name" value="BINDING OXIDOREDUCTASE, PUTATIVE (AFU_ORTHOLOGUE AFUA_1G17690)-RELATED"/>
    <property type="match status" value="1"/>
</dbReference>
<evidence type="ECO:0000256" key="5">
    <source>
        <dbReference type="ARBA" id="ARBA00023002"/>
    </source>
</evidence>
<comment type="caution">
    <text evidence="7">The sequence shown here is derived from an EMBL/GenBank/DDBJ whole genome shotgun (WGS) entry which is preliminary data.</text>
</comment>
<evidence type="ECO:0000256" key="4">
    <source>
        <dbReference type="ARBA" id="ARBA00022827"/>
    </source>
</evidence>
<dbReference type="InterPro" id="IPR050416">
    <property type="entry name" value="FAD-linked_Oxidoreductase"/>
</dbReference>
<dbReference type="Gene3D" id="3.30.43.10">
    <property type="entry name" value="Uridine Diphospho-n-acetylenolpyruvylglucosamine Reductase, domain 2"/>
    <property type="match status" value="1"/>
</dbReference>
<dbReference type="InterPro" id="IPR006311">
    <property type="entry name" value="TAT_signal"/>
</dbReference>
<dbReference type="AlphaFoldDB" id="A0AAE3VXI2"/>
<dbReference type="SUPFAM" id="SSF56176">
    <property type="entry name" value="FAD-binding/transporter-associated domain-like"/>
    <property type="match status" value="1"/>
</dbReference>
<comment type="cofactor">
    <cofactor evidence="1">
        <name>FAD</name>
        <dbReference type="ChEBI" id="CHEBI:57692"/>
    </cofactor>
</comment>
<dbReference type="PROSITE" id="PS51318">
    <property type="entry name" value="TAT"/>
    <property type="match status" value="1"/>
</dbReference>
<dbReference type="RefSeq" id="WP_307237145.1">
    <property type="nucleotide sequence ID" value="NZ_JAUSUZ010000001.1"/>
</dbReference>
<evidence type="ECO:0000313" key="7">
    <source>
        <dbReference type="EMBL" id="MDQ0365039.1"/>
    </source>
</evidence>
<keyword evidence="8" id="KW-1185">Reference proteome</keyword>
<evidence type="ECO:0000256" key="1">
    <source>
        <dbReference type="ARBA" id="ARBA00001974"/>
    </source>
</evidence>
<sequence length="502" mass="52683">MQHSSAGRPMLNRRAVLGAGVAVGATVTIAAVAPGTAVASPGKAGPIRRGDLPKGVQGAVLLPGDPGYDAAVSPFNLNQIPRPGVVFAAAAAADVQAAVRLATGRRAPAGVLATGHQPSVPIGPDAVLVSTKAMRAVHIDPRRRTARVEAGALWDDVVSASLKHGLAPLTGSTGTVGVVGYTLGGGLSPTIGRKYGYAADHVRSIDLVSADGRLRTVTAQSDRELFFGLRGGKSNFGIVTSLEFDLFPVTTLYGGAIVFDGRDAGRLLHAYRRWVKTVPDAMSSSVALLRLPDLPQVPEPVRGKLVASLRISYTGRPDTGASLVRPLRAVATPLIDSVAEMPYAAFPAIHSDPTTPTPAFERTALLRELGADTVDALLAAAGPGSTVPLAAVEIRHLGGALARQPRHPNAVSHRDAAFTLFMAGVGGPEAAPAIRKATADVIRVMRPWSTGGMYINFMNVDDTSDRSVRSAYRPDVYRRLEALKRRVDPRNTFRLNHNIEPC</sequence>
<dbReference type="GO" id="GO:0071949">
    <property type="term" value="F:FAD binding"/>
    <property type="evidence" value="ECO:0007669"/>
    <property type="project" value="InterPro"/>
</dbReference>
<dbReference type="InterPro" id="IPR012951">
    <property type="entry name" value="BBE"/>
</dbReference>
<evidence type="ECO:0000259" key="6">
    <source>
        <dbReference type="PROSITE" id="PS51387"/>
    </source>
</evidence>
<comment type="similarity">
    <text evidence="2">Belongs to the oxygen-dependent FAD-linked oxidoreductase family.</text>
</comment>
<reference evidence="7 8" key="1">
    <citation type="submission" date="2023-07" db="EMBL/GenBank/DDBJ databases">
        <title>Sequencing the genomes of 1000 actinobacteria strains.</title>
        <authorList>
            <person name="Klenk H.-P."/>
        </authorList>
    </citation>
    <scope>NUCLEOTIDE SEQUENCE [LARGE SCALE GENOMIC DNA]</scope>
    <source>
        <strain evidence="7 8">DSM 44709</strain>
    </source>
</reference>
<dbReference type="InterPro" id="IPR016167">
    <property type="entry name" value="FAD-bd_PCMH_sub1"/>
</dbReference>
<proteinExistence type="inferred from homology"/>
<dbReference type="GO" id="GO:0016491">
    <property type="term" value="F:oxidoreductase activity"/>
    <property type="evidence" value="ECO:0007669"/>
    <property type="project" value="UniProtKB-KW"/>
</dbReference>
<dbReference type="Proteomes" id="UP001240236">
    <property type="component" value="Unassembled WGS sequence"/>
</dbReference>
<name>A0AAE3VXI2_9ACTN</name>
<dbReference type="InterPro" id="IPR036318">
    <property type="entry name" value="FAD-bd_PCMH-like_sf"/>
</dbReference>